<keyword evidence="1" id="KW-0472">Membrane</keyword>
<dbReference type="AlphaFoldDB" id="A0A9D1NTA0"/>
<evidence type="ECO:0000313" key="2">
    <source>
        <dbReference type="EMBL" id="HIV11913.1"/>
    </source>
</evidence>
<feature type="transmembrane region" description="Helical" evidence="1">
    <location>
        <begin position="215"/>
        <end position="237"/>
    </location>
</feature>
<reference evidence="2" key="1">
    <citation type="submission" date="2020-10" db="EMBL/GenBank/DDBJ databases">
        <authorList>
            <person name="Gilroy R."/>
        </authorList>
    </citation>
    <scope>NUCLEOTIDE SEQUENCE</scope>
    <source>
        <strain evidence="2">ChiBcec2-4451</strain>
    </source>
</reference>
<dbReference type="Proteomes" id="UP000886723">
    <property type="component" value="Unassembled WGS sequence"/>
</dbReference>
<keyword evidence="1" id="KW-0812">Transmembrane</keyword>
<reference evidence="2" key="2">
    <citation type="journal article" date="2021" name="PeerJ">
        <title>Extensive microbial diversity within the chicken gut microbiome revealed by metagenomics and culture.</title>
        <authorList>
            <person name="Gilroy R."/>
            <person name="Ravi A."/>
            <person name="Getino M."/>
            <person name="Pursley I."/>
            <person name="Horton D.L."/>
            <person name="Alikhan N.F."/>
            <person name="Baker D."/>
            <person name="Gharbi K."/>
            <person name="Hall N."/>
            <person name="Watson M."/>
            <person name="Adriaenssens E.M."/>
            <person name="Foster-Nyarko E."/>
            <person name="Jarju S."/>
            <person name="Secka A."/>
            <person name="Antonio M."/>
            <person name="Oren A."/>
            <person name="Chaudhuri R.R."/>
            <person name="La Ragione R."/>
            <person name="Hildebrand F."/>
            <person name="Pallen M.J."/>
        </authorList>
    </citation>
    <scope>NUCLEOTIDE SEQUENCE</scope>
    <source>
        <strain evidence="2">ChiBcec2-4451</strain>
    </source>
</reference>
<feature type="transmembrane region" description="Helical" evidence="1">
    <location>
        <begin position="80"/>
        <end position="103"/>
    </location>
</feature>
<evidence type="ECO:0000313" key="3">
    <source>
        <dbReference type="Proteomes" id="UP000886723"/>
    </source>
</evidence>
<protein>
    <submittedName>
        <fullName evidence="2">Uncharacterized protein</fullName>
    </submittedName>
</protein>
<proteinExistence type="predicted"/>
<gene>
    <name evidence="2" type="ORF">IAA63_02065</name>
</gene>
<accession>A0A9D1NTA0</accession>
<keyword evidence="1" id="KW-1133">Transmembrane helix</keyword>
<evidence type="ECO:0000256" key="1">
    <source>
        <dbReference type="SAM" id="Phobius"/>
    </source>
</evidence>
<sequence length="244" mass="27216">MKKLRTVVQYECVTSFKYIWIFYAVVFAVIAVISAIIFLVEGSLELVGTNCLEVNSLVYVGILGALGFKEDFRMLIQNGFTRTYIFLATLSLFGFVAGILALVDTIVGRGLHTLLPGGYDSVFGALYGYQYSPVLNWLWLFLVYLTVCCLFYLAILVINRLGKVSSLTLGIVLAMVIVLVLPVVFRFLLPGRVTEQIRRFLMGAMGFPRGGEVNLLFPILFFMAVFLLLGTASYLVIRRAELKA</sequence>
<feature type="transmembrane region" description="Helical" evidence="1">
    <location>
        <begin position="137"/>
        <end position="158"/>
    </location>
</feature>
<name>A0A9D1NTA0_9FIRM</name>
<feature type="transmembrane region" description="Helical" evidence="1">
    <location>
        <begin position="46"/>
        <end position="68"/>
    </location>
</feature>
<feature type="transmembrane region" description="Helical" evidence="1">
    <location>
        <begin position="20"/>
        <end position="40"/>
    </location>
</feature>
<feature type="transmembrane region" description="Helical" evidence="1">
    <location>
        <begin position="167"/>
        <end position="189"/>
    </location>
</feature>
<comment type="caution">
    <text evidence="2">The sequence shown here is derived from an EMBL/GenBank/DDBJ whole genome shotgun (WGS) entry which is preliminary data.</text>
</comment>
<organism evidence="2 3">
    <name type="scientific">Candidatus Pullilachnospira stercoravium</name>
    <dbReference type="NCBI Taxonomy" id="2840913"/>
    <lineage>
        <taxon>Bacteria</taxon>
        <taxon>Bacillati</taxon>
        <taxon>Bacillota</taxon>
        <taxon>Clostridia</taxon>
        <taxon>Lachnospirales</taxon>
        <taxon>Lachnospiraceae</taxon>
        <taxon>Lachnospiraceae incertae sedis</taxon>
        <taxon>Candidatus Pullilachnospira</taxon>
    </lineage>
</organism>
<dbReference type="EMBL" id="DVON01000039">
    <property type="protein sequence ID" value="HIV11913.1"/>
    <property type="molecule type" value="Genomic_DNA"/>
</dbReference>